<dbReference type="InterPro" id="IPR018287">
    <property type="entry name" value="Hap4_TF_heteromerisation"/>
</dbReference>
<dbReference type="GO" id="GO:0006355">
    <property type="term" value="P:regulation of DNA-templated transcription"/>
    <property type="evidence" value="ECO:0007669"/>
    <property type="project" value="InterPro"/>
</dbReference>
<proteinExistence type="predicted"/>
<keyword evidence="5" id="KW-1185">Reference proteome</keyword>
<feature type="region of interest" description="Disordered" evidence="2">
    <location>
        <begin position="247"/>
        <end position="289"/>
    </location>
</feature>
<feature type="domain" description="Hap4 transcription factor heteromerisation" evidence="3">
    <location>
        <begin position="14"/>
        <end position="30"/>
    </location>
</feature>
<dbReference type="AlphaFoldDB" id="A0A9P0QR04"/>
<sequence>MSQSQSTCPLTVKTSKAWVLPPRPKPGRKPTTSQASGAVCQKEKKSKCKKETKPKPTQSVGSVNSVNASQCISPNVISCVNATTSMGATGAKTNATASPAATSPQAGNTSVKVISSNSGMQATLNKSISSIESENSVLKDHLLSLIHDYKHLRNAVLSETNSESHHHLIQDDSVHTARKRSFTELHTTSDPMVELIDNMNDLSHNPPTLLLHNFLENDLRNLPLVERDEEEDVGDDQDFLNFINLDNDDIEDDDHHEEEEEDSPFLSRTTSPSETDGEQSLMTSLTRSTTVSTNNSSFLLTEPRSKSQNIIGASSFSMFKEQPYNFYNLPNYNEMESEDSSHITGFTFDKLSPNEKFHSILKQDQYNMVTDFLEEKLIDNDMNYYVQTQQDLS</sequence>
<feature type="region of interest" description="Disordered" evidence="2">
    <location>
        <begin position="1"/>
        <end position="63"/>
    </location>
</feature>
<evidence type="ECO:0000313" key="5">
    <source>
        <dbReference type="Proteomes" id="UP000837801"/>
    </source>
</evidence>
<dbReference type="GO" id="GO:0005634">
    <property type="term" value="C:nucleus"/>
    <property type="evidence" value="ECO:0007669"/>
    <property type="project" value="InterPro"/>
</dbReference>
<name>A0A9P0QR04_9ASCO</name>
<accession>A0A9P0QR04</accession>
<dbReference type="EMBL" id="CAKXYY010000010">
    <property type="protein sequence ID" value="CAH2353311.1"/>
    <property type="molecule type" value="Genomic_DNA"/>
</dbReference>
<feature type="compositionally biased region" description="Polar residues" evidence="2">
    <location>
        <begin position="1"/>
        <end position="14"/>
    </location>
</feature>
<comment type="caution">
    <text evidence="4">The sequence shown here is derived from an EMBL/GenBank/DDBJ whole genome shotgun (WGS) entry which is preliminary data.</text>
</comment>
<gene>
    <name evidence="4" type="ORF">CLIB1423_10S02124</name>
</gene>
<evidence type="ECO:0000313" key="4">
    <source>
        <dbReference type="EMBL" id="CAH2353311.1"/>
    </source>
</evidence>
<protein>
    <recommendedName>
        <fullName evidence="3">Hap4 transcription factor heteromerisation domain-containing protein</fullName>
    </recommendedName>
</protein>
<reference evidence="4" key="1">
    <citation type="submission" date="2022-03" db="EMBL/GenBank/DDBJ databases">
        <authorList>
            <person name="Legras J.-L."/>
            <person name="Devillers H."/>
            <person name="Grondin C."/>
        </authorList>
    </citation>
    <scope>NUCLEOTIDE SEQUENCE</scope>
    <source>
        <strain evidence="4">CLIB 1423</strain>
    </source>
</reference>
<dbReference type="Proteomes" id="UP000837801">
    <property type="component" value="Unassembled WGS sequence"/>
</dbReference>
<organism evidence="4 5">
    <name type="scientific">[Candida] railenensis</name>
    <dbReference type="NCBI Taxonomy" id="45579"/>
    <lineage>
        <taxon>Eukaryota</taxon>
        <taxon>Fungi</taxon>
        <taxon>Dikarya</taxon>
        <taxon>Ascomycota</taxon>
        <taxon>Saccharomycotina</taxon>
        <taxon>Pichiomycetes</taxon>
        <taxon>Debaryomycetaceae</taxon>
        <taxon>Kurtzmaniella</taxon>
    </lineage>
</organism>
<evidence type="ECO:0000256" key="1">
    <source>
        <dbReference type="ARBA" id="ARBA00023242"/>
    </source>
</evidence>
<dbReference type="Pfam" id="PF10297">
    <property type="entry name" value="Hap4_Hap_bind"/>
    <property type="match status" value="1"/>
</dbReference>
<feature type="compositionally biased region" description="Low complexity" evidence="2">
    <location>
        <begin position="280"/>
        <end position="289"/>
    </location>
</feature>
<evidence type="ECO:0000256" key="2">
    <source>
        <dbReference type="SAM" id="MobiDB-lite"/>
    </source>
</evidence>
<keyword evidence="1" id="KW-0539">Nucleus</keyword>
<feature type="compositionally biased region" description="Acidic residues" evidence="2">
    <location>
        <begin position="247"/>
        <end position="263"/>
    </location>
</feature>
<dbReference type="OrthoDB" id="5374328at2759"/>
<evidence type="ECO:0000259" key="3">
    <source>
        <dbReference type="Pfam" id="PF10297"/>
    </source>
</evidence>